<evidence type="ECO:0000256" key="1">
    <source>
        <dbReference type="SAM" id="Phobius"/>
    </source>
</evidence>
<feature type="transmembrane region" description="Helical" evidence="1">
    <location>
        <begin position="145"/>
        <end position="166"/>
    </location>
</feature>
<keyword evidence="1" id="KW-1133">Transmembrane helix</keyword>
<feature type="transmembrane region" description="Helical" evidence="1">
    <location>
        <begin position="90"/>
        <end position="108"/>
    </location>
</feature>
<dbReference type="Proteomes" id="UP000639419">
    <property type="component" value="Unassembled WGS sequence"/>
</dbReference>
<dbReference type="EMBL" id="WHOR01000042">
    <property type="protein sequence ID" value="NUB19202.1"/>
    <property type="molecule type" value="Genomic_DNA"/>
</dbReference>
<keyword evidence="1" id="KW-0472">Membrane</keyword>
<dbReference type="PROSITE" id="PS51257">
    <property type="entry name" value="PROKAR_LIPOPROTEIN"/>
    <property type="match status" value="1"/>
</dbReference>
<name>A0ABX2KXC6_9PROT</name>
<sequence length="171" mass="17597">MRYAPLLAFLACIPAANWMVGNVGVSCALDGPCLVPVAPGLMAPSAVLVVGAAMVLRDLLQHRLGQRYAIAAIVGGAVLSALFAPPQLVLASGVAFLLSEVGDMLVYTPLARRRLLLAVAASGVVGAVIDSSAFLWLAFGDLGFLPGQIVGKLWATGAALPVIHVLRARFA</sequence>
<comment type="caution">
    <text evidence="2">The sequence shown here is derived from an EMBL/GenBank/DDBJ whole genome shotgun (WGS) entry which is preliminary data.</text>
</comment>
<reference evidence="2 3" key="1">
    <citation type="submission" date="2019-10" db="EMBL/GenBank/DDBJ databases">
        <title>Genome sequence of Azospirillum formosense CC-Nfb-7.</title>
        <authorList>
            <person name="Ambrosini A."/>
            <person name="Sant'Anna F.H."/>
            <person name="Cassan F.D."/>
            <person name="Souza E.M."/>
            <person name="Passaglia L.M.P."/>
        </authorList>
    </citation>
    <scope>NUCLEOTIDE SEQUENCE [LARGE SCALE GENOMIC DNA]</scope>
    <source>
        <strain evidence="2 3">CC-NFb-7</strain>
    </source>
</reference>
<keyword evidence="1" id="KW-0812">Transmembrane</keyword>
<feature type="transmembrane region" description="Helical" evidence="1">
    <location>
        <begin position="38"/>
        <end position="56"/>
    </location>
</feature>
<organism evidence="2 3">
    <name type="scientific">Azospirillum formosense</name>
    <dbReference type="NCBI Taxonomy" id="861533"/>
    <lineage>
        <taxon>Bacteria</taxon>
        <taxon>Pseudomonadati</taxon>
        <taxon>Pseudomonadota</taxon>
        <taxon>Alphaproteobacteria</taxon>
        <taxon>Rhodospirillales</taxon>
        <taxon>Azospirillaceae</taxon>
        <taxon>Azospirillum</taxon>
    </lineage>
</organism>
<proteinExistence type="predicted"/>
<protein>
    <submittedName>
        <fullName evidence="2">VUT family protein</fullName>
    </submittedName>
</protein>
<evidence type="ECO:0000313" key="2">
    <source>
        <dbReference type="EMBL" id="NUB19202.1"/>
    </source>
</evidence>
<accession>A0ABX2KXC6</accession>
<dbReference type="Pfam" id="PF02592">
    <property type="entry name" value="Vut_1"/>
    <property type="match status" value="1"/>
</dbReference>
<evidence type="ECO:0000313" key="3">
    <source>
        <dbReference type="Proteomes" id="UP000639419"/>
    </source>
</evidence>
<keyword evidence="3" id="KW-1185">Reference proteome</keyword>
<feature type="transmembrane region" description="Helical" evidence="1">
    <location>
        <begin position="115"/>
        <end position="139"/>
    </location>
</feature>
<gene>
    <name evidence="2" type="ORF">GBZ26_08250</name>
</gene>
<dbReference type="InterPro" id="IPR003744">
    <property type="entry name" value="YhhQ"/>
</dbReference>
<feature type="transmembrane region" description="Helical" evidence="1">
    <location>
        <begin position="68"/>
        <end position="84"/>
    </location>
</feature>